<evidence type="ECO:0000256" key="1">
    <source>
        <dbReference type="ARBA" id="ARBA00004141"/>
    </source>
</evidence>
<evidence type="ECO:0000256" key="4">
    <source>
        <dbReference type="ARBA" id="ARBA00022729"/>
    </source>
</evidence>
<feature type="transmembrane region" description="Helical" evidence="10">
    <location>
        <begin position="949"/>
        <end position="968"/>
    </location>
</feature>
<proteinExistence type="inferred from homology"/>
<accession>A0A8B6CAF9</accession>
<keyword evidence="6 10" id="KW-0472">Membrane</keyword>
<feature type="transmembrane region" description="Helical" evidence="10">
    <location>
        <begin position="1433"/>
        <end position="1456"/>
    </location>
</feature>
<comment type="caution">
    <text evidence="9">Lacks conserved residue(s) required for the propagation of feature annotation.</text>
</comment>
<feature type="transmembrane region" description="Helical" evidence="10">
    <location>
        <begin position="1525"/>
        <end position="1545"/>
    </location>
</feature>
<dbReference type="PANTHER" id="PTHR10877">
    <property type="entry name" value="POLYCYSTIN FAMILY MEMBER"/>
    <property type="match status" value="1"/>
</dbReference>
<dbReference type="EMBL" id="UYJE01001476">
    <property type="protein sequence ID" value="VDI02421.1"/>
    <property type="molecule type" value="Genomic_DNA"/>
</dbReference>
<feature type="domain" description="PLAT" evidence="11">
    <location>
        <begin position="784"/>
        <end position="903"/>
    </location>
</feature>
<sequence>MSPYQEDTKNRRFVMKAGLAQNQGYIIEATITLLGGRLSKSMWIVTTDYLPYGGSCRVERSSHFADQWQVTASGWKDEGFRDRRDKRIDWKEHLNYRIDQVNSEDSSLLYYGYEAVSHIKIKPGLEVDLYTVTLEIQIYDIFKDYATCTLQIYNLRPPVADAGNIEDISAYIKDSNTDIEYYYQTGSYKLVAMNTEVAGATVTNLHVPVTAADVDPSDWVNLGYQEQSDGSTRQYNFDELWEIYQNPPQEDSTDVIQHALSNFSNILDKVSTEMEASSITNVRQIVTSLGTVIENKDYVINSSASKAFEGNRRLIDKFINLSFTDAYPKYEDYISTSEGIIRVLSNALNGILPDWSADVPLSIDIYSLQQDLSFKQQFAKNETNGTDLVDMTTMERAYIATQIALKKQLKLEDKSQDVQNETPGIFQSLTSLGTILEMLNHRKQLPVYVKKEGISTSMDNKTIPDILKDGISQDSVDLEFTTSSVDITEEQKVQITVFENNPFSWDKTESKFISSKTVSVSIGNGENMIIPSKIKFQNSVGSSNGLTVQIAIPSDGDFSQEIMYKMYWRNPEDSIIVGIDNAESSLQHVVYIQKDVPPSETVYDLKKTVDSGHWTSTESFSVLISGGLYDEAALIYIGIFITSDNNSTATSRKRRSALLQNTTVIEYSVLATTTGCRVWDDVAQQWEKKSCQPSLESTVNETVCLCSNPPGNNFATTFYVPPNTIDFGSVFSKFDISNSAVLFTVISIIVLFLLISIWAVRQDKRDPEKWAISYLVDSAPTDEYLYMVTVYTGLNRNAGTKSNVRFVISGEKKTTEVRYLDDGQNKGFGIGSTRRFVMTVPQQIHNPAFLQIWHDNSGKGGAASWYLNKVLIEDLQTEERYLFLCNEWLSLDHDDGKIQSIIPVVDTKETKQFSYLFNEQTRENTTDSHLWLSVGLRPEPSNFSRLQRLACCLTLLFLTMISNAMFYGLGTGSSQVSLGPLNFSLAGIYISFISLLLTIPVMLMITYLFRKSCHLRKDTAISDMERLTIVNGGHERTLPWGCQIIAWALVVSAVVLSGFFVILYSMEWGKTKSEEWLLCFFLSFFESMFVMDPLKIIVIATVFAYISRRAKPEKNVVYNKELLLEEIKKKATSPVSYCIDTFRKESSPLNPEIVSKLKVQRKAVLKAEHIFTELILYAVFLTVMYLISFSNRDVQWYYSKQHIEQQLVVSNKDITSWDTIRFENIKSTADFHSWLSDTLVPFVFPKQSYYAHNLTAYYRQYLQDQVNFRLGPIRLRQVRAVEINCPVQFWDNDITCYDKYSLVKEDDRSYCVGWESGPCVRDEAVYNITSAAWKFSSAVDIWGLPTTGQHSTYSGGGYLADFGVNFEISQQMLNDLYKYVWIDRKTRAVFTEFTLYNVNENLFVYLSFLCEFPEVGGVLLTPSIQFFRPYQHVGSYGLLVFICEIFILLSFILFMVRMIITICKERVKFLKEMWNVFDLFIVILFFIGFIMYVGRCVMINKSMDAFHKNIYKFVNFGHLATWDEMLNVVIAILIFLTTIRLMRVLNYSTRVTQLATVLSHVAKDLFGCLILFFIVYMAFVGFGHLIFGRHLVTYKTLLVSVTTITNAIIGKNSIDDLFITAPVLGHIYYFLFVLFVIWILMTMLCATLNMGIREVRRKSVALPTPYGILDLTSNLCNQVIASVLMLNPKHHSDFKENQPVGKLSGVFDHQTKDLDLKDLFIDEFNPSHNFLYDKPITDKNSS</sequence>
<feature type="transmembrane region" description="Helical" evidence="10">
    <location>
        <begin position="1044"/>
        <end position="1064"/>
    </location>
</feature>
<dbReference type="SMART" id="SM00308">
    <property type="entry name" value="LH2"/>
    <property type="match status" value="1"/>
</dbReference>
<evidence type="ECO:0000256" key="10">
    <source>
        <dbReference type="SAM" id="Phobius"/>
    </source>
</evidence>
<dbReference type="Proteomes" id="UP000596742">
    <property type="component" value="Unassembled WGS sequence"/>
</dbReference>
<dbReference type="Pfam" id="PF01477">
    <property type="entry name" value="PLAT"/>
    <property type="match status" value="1"/>
</dbReference>
<evidence type="ECO:0000256" key="9">
    <source>
        <dbReference type="PROSITE-ProRule" id="PRU00152"/>
    </source>
</evidence>
<dbReference type="InterPro" id="IPR001024">
    <property type="entry name" value="PLAT/LH2_dom"/>
</dbReference>
<protein>
    <recommendedName>
        <fullName evidence="11">PLAT domain-containing protein</fullName>
    </recommendedName>
</protein>
<dbReference type="PRINTS" id="PR01433">
    <property type="entry name" value="POLYCYSTIN2"/>
</dbReference>
<keyword evidence="3 10" id="KW-0812">Transmembrane</keyword>
<dbReference type="SUPFAM" id="SSF49723">
    <property type="entry name" value="Lipase/lipooxygenase domain (PLAT/LH2 domain)"/>
    <property type="match status" value="1"/>
</dbReference>
<dbReference type="FunFam" id="2.60.60.20:FF:000022">
    <property type="entry name" value="Uncharacterized protein"/>
    <property type="match status" value="1"/>
</dbReference>
<evidence type="ECO:0000256" key="3">
    <source>
        <dbReference type="ARBA" id="ARBA00022692"/>
    </source>
</evidence>
<feature type="transmembrane region" description="Helical" evidence="10">
    <location>
        <begin position="1084"/>
        <end position="1106"/>
    </location>
</feature>
<dbReference type="InterPro" id="IPR046791">
    <property type="entry name" value="Polycystin_dom"/>
</dbReference>
<dbReference type="InterPro" id="IPR051223">
    <property type="entry name" value="Polycystin"/>
</dbReference>
<dbReference type="GO" id="GO:0005262">
    <property type="term" value="F:calcium channel activity"/>
    <property type="evidence" value="ECO:0007669"/>
    <property type="project" value="TreeGrafter"/>
</dbReference>
<comment type="caution">
    <text evidence="12">The sequence shown here is derived from an EMBL/GenBank/DDBJ whole genome shotgun (WGS) entry which is preliminary data.</text>
</comment>
<dbReference type="GO" id="GO:0005509">
    <property type="term" value="F:calcium ion binding"/>
    <property type="evidence" value="ECO:0007669"/>
    <property type="project" value="InterPro"/>
</dbReference>
<dbReference type="Pfam" id="PF08016">
    <property type="entry name" value="PKD_channel"/>
    <property type="match status" value="1"/>
</dbReference>
<feature type="transmembrane region" description="Helical" evidence="10">
    <location>
        <begin position="1627"/>
        <end position="1648"/>
    </location>
</feature>
<dbReference type="InterPro" id="IPR013122">
    <property type="entry name" value="PKD1_2_channel"/>
</dbReference>
<evidence type="ECO:0000313" key="12">
    <source>
        <dbReference type="EMBL" id="VDI02421.1"/>
    </source>
</evidence>
<dbReference type="InterPro" id="IPR036392">
    <property type="entry name" value="PLAT/LH2_dom_sf"/>
</dbReference>
<gene>
    <name evidence="12" type="ORF">MGAL_10B002432</name>
</gene>
<comment type="subcellular location">
    <subcellularLocation>
        <location evidence="1">Membrane</location>
        <topology evidence="1">Multi-pass membrane protein</topology>
    </subcellularLocation>
</comment>
<reference evidence="12" key="1">
    <citation type="submission" date="2018-11" db="EMBL/GenBank/DDBJ databases">
        <authorList>
            <person name="Alioto T."/>
            <person name="Alioto T."/>
        </authorList>
    </citation>
    <scope>NUCLEOTIDE SEQUENCE</scope>
</reference>
<keyword evidence="13" id="KW-1185">Reference proteome</keyword>
<feature type="transmembrane region" description="Helical" evidence="10">
    <location>
        <begin position="1476"/>
        <end position="1494"/>
    </location>
</feature>
<evidence type="ECO:0000256" key="2">
    <source>
        <dbReference type="ARBA" id="ARBA00007200"/>
    </source>
</evidence>
<feature type="transmembrane region" description="Helical" evidence="10">
    <location>
        <begin position="988"/>
        <end position="1009"/>
    </location>
</feature>
<dbReference type="Pfam" id="PF20519">
    <property type="entry name" value="Polycystin_dom"/>
    <property type="match status" value="1"/>
</dbReference>
<organism evidence="12 13">
    <name type="scientific">Mytilus galloprovincialis</name>
    <name type="common">Mediterranean mussel</name>
    <dbReference type="NCBI Taxonomy" id="29158"/>
    <lineage>
        <taxon>Eukaryota</taxon>
        <taxon>Metazoa</taxon>
        <taxon>Spiralia</taxon>
        <taxon>Lophotrochozoa</taxon>
        <taxon>Mollusca</taxon>
        <taxon>Bivalvia</taxon>
        <taxon>Autobranchia</taxon>
        <taxon>Pteriomorphia</taxon>
        <taxon>Mytilida</taxon>
        <taxon>Mytiloidea</taxon>
        <taxon>Mytilidae</taxon>
        <taxon>Mytilinae</taxon>
        <taxon>Mytilus</taxon>
    </lineage>
</organism>
<evidence type="ECO:0000256" key="8">
    <source>
        <dbReference type="PIRSR" id="PIRSR603915-2"/>
    </source>
</evidence>
<evidence type="ECO:0000256" key="7">
    <source>
        <dbReference type="ARBA" id="ARBA00023180"/>
    </source>
</evidence>
<dbReference type="PROSITE" id="PS50095">
    <property type="entry name" value="PLAT"/>
    <property type="match status" value="1"/>
</dbReference>
<dbReference type="InterPro" id="IPR003915">
    <property type="entry name" value="PKD_2"/>
</dbReference>
<evidence type="ECO:0000259" key="11">
    <source>
        <dbReference type="PROSITE" id="PS50095"/>
    </source>
</evidence>
<feature type="transmembrane region" description="Helical" evidence="10">
    <location>
        <begin position="1170"/>
        <end position="1189"/>
    </location>
</feature>
<feature type="disulfide bond" evidence="8">
    <location>
        <begin position="1285"/>
        <end position="1296"/>
    </location>
</feature>
<evidence type="ECO:0000256" key="5">
    <source>
        <dbReference type="ARBA" id="ARBA00022989"/>
    </source>
</evidence>
<evidence type="ECO:0000313" key="13">
    <source>
        <dbReference type="Proteomes" id="UP000596742"/>
    </source>
</evidence>
<keyword evidence="7" id="KW-0325">Glycoprotein</keyword>
<feature type="transmembrane region" description="Helical" evidence="10">
    <location>
        <begin position="740"/>
        <end position="760"/>
    </location>
</feature>
<comment type="similarity">
    <text evidence="2">Belongs to the polycystin family.</text>
</comment>
<feature type="transmembrane region" description="Helical" evidence="10">
    <location>
        <begin position="1565"/>
        <end position="1587"/>
    </location>
</feature>
<dbReference type="GO" id="GO:0016020">
    <property type="term" value="C:membrane"/>
    <property type="evidence" value="ECO:0007669"/>
    <property type="project" value="UniProtKB-SubCell"/>
</dbReference>
<dbReference type="Gene3D" id="2.60.60.20">
    <property type="entry name" value="PLAT/LH2 domain"/>
    <property type="match status" value="1"/>
</dbReference>
<keyword evidence="5 10" id="KW-1133">Transmembrane helix</keyword>
<dbReference type="GO" id="GO:0050982">
    <property type="term" value="P:detection of mechanical stimulus"/>
    <property type="evidence" value="ECO:0007669"/>
    <property type="project" value="TreeGrafter"/>
</dbReference>
<dbReference type="PANTHER" id="PTHR10877:SF150">
    <property type="entry name" value="REJ DOMAIN-CONTAINING PROTEIN"/>
    <property type="match status" value="1"/>
</dbReference>
<keyword evidence="4" id="KW-0732">Signal</keyword>
<evidence type="ECO:0000256" key="6">
    <source>
        <dbReference type="ARBA" id="ARBA00023136"/>
    </source>
</evidence>
<dbReference type="OrthoDB" id="2121937at2759"/>
<name>A0A8B6CAF9_MYTGA</name>